<name>A0A1F6A3V7_9BACT</name>
<sequence length="151" mass="16759">MADRTEKTTQTGRFPHWYEAESNEIYANPITYFEHELEAAEKAGEGWGDDQGEIRAMYEAGRAVIEQIATGLKNNDPAARQKAINYLKIDQAKWLESAASAEGKDAVALGRNPERQFLREEFLGAAQTASTIGEDQAARLGSLIKMLQPQN</sequence>
<evidence type="ECO:0000313" key="2">
    <source>
        <dbReference type="Proteomes" id="UP000177871"/>
    </source>
</evidence>
<comment type="caution">
    <text evidence="1">The sequence shown here is derived from an EMBL/GenBank/DDBJ whole genome shotgun (WGS) entry which is preliminary data.</text>
</comment>
<accession>A0A1F6A3V7</accession>
<evidence type="ECO:0000313" key="1">
    <source>
        <dbReference type="EMBL" id="OGG19400.1"/>
    </source>
</evidence>
<protein>
    <submittedName>
        <fullName evidence="1">Uncharacterized protein</fullName>
    </submittedName>
</protein>
<organism evidence="1 2">
    <name type="scientific">Candidatus Gottesmanbacteria bacterium RIFCSPHIGHO2_01_FULL_47_48</name>
    <dbReference type="NCBI Taxonomy" id="1798381"/>
    <lineage>
        <taxon>Bacteria</taxon>
        <taxon>Candidatus Gottesmaniibacteriota</taxon>
    </lineage>
</organism>
<dbReference type="Proteomes" id="UP000177871">
    <property type="component" value="Unassembled WGS sequence"/>
</dbReference>
<proteinExistence type="predicted"/>
<dbReference type="AlphaFoldDB" id="A0A1F6A3V7"/>
<dbReference type="STRING" id="1798381.A2721_02640"/>
<dbReference type="EMBL" id="MFJK01000007">
    <property type="protein sequence ID" value="OGG19400.1"/>
    <property type="molecule type" value="Genomic_DNA"/>
</dbReference>
<reference evidence="1 2" key="1">
    <citation type="journal article" date="2016" name="Nat. Commun.">
        <title>Thousands of microbial genomes shed light on interconnected biogeochemical processes in an aquifer system.</title>
        <authorList>
            <person name="Anantharaman K."/>
            <person name="Brown C.T."/>
            <person name="Hug L.A."/>
            <person name="Sharon I."/>
            <person name="Castelle C.J."/>
            <person name="Probst A.J."/>
            <person name="Thomas B.C."/>
            <person name="Singh A."/>
            <person name="Wilkins M.J."/>
            <person name="Karaoz U."/>
            <person name="Brodie E.L."/>
            <person name="Williams K.H."/>
            <person name="Hubbard S.S."/>
            <person name="Banfield J.F."/>
        </authorList>
    </citation>
    <scope>NUCLEOTIDE SEQUENCE [LARGE SCALE GENOMIC DNA]</scope>
</reference>
<gene>
    <name evidence="1" type="ORF">A2721_02640</name>
</gene>